<keyword evidence="4" id="KW-0804">Transcription</keyword>
<dbReference type="PRINTS" id="PR00039">
    <property type="entry name" value="HTHLYSR"/>
</dbReference>
<gene>
    <name evidence="6" type="ORF">J2W31_001518</name>
</gene>
<dbReference type="GO" id="GO:0003700">
    <property type="term" value="F:DNA-binding transcription factor activity"/>
    <property type="evidence" value="ECO:0007669"/>
    <property type="project" value="InterPro"/>
</dbReference>
<dbReference type="InterPro" id="IPR036390">
    <property type="entry name" value="WH_DNA-bd_sf"/>
</dbReference>
<dbReference type="AlphaFoldDB" id="A0AAW8CXG6"/>
<evidence type="ECO:0000259" key="5">
    <source>
        <dbReference type="PROSITE" id="PS50931"/>
    </source>
</evidence>
<dbReference type="GO" id="GO:0003677">
    <property type="term" value="F:DNA binding"/>
    <property type="evidence" value="ECO:0007669"/>
    <property type="project" value="UniProtKB-KW"/>
</dbReference>
<dbReference type="SUPFAM" id="SSF53850">
    <property type="entry name" value="Periplasmic binding protein-like II"/>
    <property type="match status" value="1"/>
</dbReference>
<dbReference type="PANTHER" id="PTHR30579:SF7">
    <property type="entry name" value="HTH-TYPE TRANSCRIPTIONAL REGULATOR LRHA-RELATED"/>
    <property type="match status" value="1"/>
</dbReference>
<keyword evidence="3 6" id="KW-0238">DNA-binding</keyword>
<evidence type="ECO:0000256" key="1">
    <source>
        <dbReference type="ARBA" id="ARBA00009437"/>
    </source>
</evidence>
<dbReference type="InterPro" id="IPR005119">
    <property type="entry name" value="LysR_subst-bd"/>
</dbReference>
<dbReference type="EMBL" id="JAUSRD010000003">
    <property type="protein sequence ID" value="MDP9892413.1"/>
    <property type="molecule type" value="Genomic_DNA"/>
</dbReference>
<dbReference type="PROSITE" id="PS50931">
    <property type="entry name" value="HTH_LYSR"/>
    <property type="match status" value="1"/>
</dbReference>
<organism evidence="6 7">
    <name type="scientific">Variovorax boronicumulans</name>
    <dbReference type="NCBI Taxonomy" id="436515"/>
    <lineage>
        <taxon>Bacteria</taxon>
        <taxon>Pseudomonadati</taxon>
        <taxon>Pseudomonadota</taxon>
        <taxon>Betaproteobacteria</taxon>
        <taxon>Burkholderiales</taxon>
        <taxon>Comamonadaceae</taxon>
        <taxon>Variovorax</taxon>
    </lineage>
</organism>
<dbReference type="InterPro" id="IPR000847">
    <property type="entry name" value="LysR_HTH_N"/>
</dbReference>
<comment type="caution">
    <text evidence="6">The sequence shown here is derived from an EMBL/GenBank/DDBJ whole genome shotgun (WGS) entry which is preliminary data.</text>
</comment>
<protein>
    <submittedName>
        <fullName evidence="6">DNA-binding transcriptional LysR family regulator</fullName>
    </submittedName>
</protein>
<dbReference type="Gene3D" id="3.40.190.10">
    <property type="entry name" value="Periplasmic binding protein-like II"/>
    <property type="match status" value="2"/>
</dbReference>
<dbReference type="InterPro" id="IPR050176">
    <property type="entry name" value="LTTR"/>
</dbReference>
<evidence type="ECO:0000313" key="6">
    <source>
        <dbReference type="EMBL" id="MDP9892413.1"/>
    </source>
</evidence>
<dbReference type="Pfam" id="PF00126">
    <property type="entry name" value="HTH_1"/>
    <property type="match status" value="1"/>
</dbReference>
<dbReference type="FunFam" id="1.10.10.10:FF:000001">
    <property type="entry name" value="LysR family transcriptional regulator"/>
    <property type="match status" value="1"/>
</dbReference>
<dbReference type="SUPFAM" id="SSF46785">
    <property type="entry name" value="Winged helix' DNA-binding domain"/>
    <property type="match status" value="1"/>
</dbReference>
<dbReference type="RefSeq" id="WP_307684349.1">
    <property type="nucleotide sequence ID" value="NZ_JAUSRD010000003.1"/>
</dbReference>
<dbReference type="Pfam" id="PF03466">
    <property type="entry name" value="LysR_substrate"/>
    <property type="match status" value="1"/>
</dbReference>
<reference evidence="6" key="1">
    <citation type="submission" date="2023-07" db="EMBL/GenBank/DDBJ databases">
        <title>Sorghum-associated microbial communities from plants grown in Nebraska, USA.</title>
        <authorList>
            <person name="Schachtman D."/>
        </authorList>
    </citation>
    <scope>NUCLEOTIDE SEQUENCE</scope>
    <source>
        <strain evidence="6">DS3754</strain>
    </source>
</reference>
<accession>A0AAW8CXG6</accession>
<name>A0AAW8CXG6_9BURK</name>
<evidence type="ECO:0000256" key="4">
    <source>
        <dbReference type="ARBA" id="ARBA00023163"/>
    </source>
</evidence>
<dbReference type="Gene3D" id="1.10.10.10">
    <property type="entry name" value="Winged helix-like DNA-binding domain superfamily/Winged helix DNA-binding domain"/>
    <property type="match status" value="1"/>
</dbReference>
<evidence type="ECO:0000313" key="7">
    <source>
        <dbReference type="Proteomes" id="UP001242045"/>
    </source>
</evidence>
<comment type="similarity">
    <text evidence="1">Belongs to the LysR transcriptional regulatory family.</text>
</comment>
<dbReference type="PANTHER" id="PTHR30579">
    <property type="entry name" value="TRANSCRIPTIONAL REGULATOR"/>
    <property type="match status" value="1"/>
</dbReference>
<proteinExistence type="inferred from homology"/>
<keyword evidence="2" id="KW-0805">Transcription regulation</keyword>
<sequence length="291" mass="30961">MQSFDLEQLRTLAAVIDAGSLTAAAPRVFLSQSSVSEQMRKLEERAGQSLLTRSKAGVAPTEAGTRLLAYARRILALSDEAFRDLHGETLQGELRVAVTDYFRPGDLTQLLGRLGESYPQVRLNVSILKSDALRAAYAHGDFDVGLAMDIAGASSSSASAQAAKGSLVRRESLAWLGAIGLRVARGEPVRLLALPDTCSLHQFTVALLRRRRVPYVLAHVASGVAGLQSALAAGLGVACLNESAVCEGVTRLAPPHGLPALPKVAFQFLPGRRGETAFVTRAREMLATHLV</sequence>
<evidence type="ECO:0000256" key="3">
    <source>
        <dbReference type="ARBA" id="ARBA00023125"/>
    </source>
</evidence>
<dbReference type="InterPro" id="IPR036388">
    <property type="entry name" value="WH-like_DNA-bd_sf"/>
</dbReference>
<dbReference type="Proteomes" id="UP001242045">
    <property type="component" value="Unassembled WGS sequence"/>
</dbReference>
<feature type="domain" description="HTH lysR-type" evidence="5">
    <location>
        <begin position="4"/>
        <end position="61"/>
    </location>
</feature>
<evidence type="ECO:0000256" key="2">
    <source>
        <dbReference type="ARBA" id="ARBA00023015"/>
    </source>
</evidence>